<sequence length="388" mass="41807">MRHRLVMQYAIRDLFLLCVWALGVLIPLFALPERPFDFPNARLAALGGRHGTLVNDFTALFTNPAGFIEAKEEFSVSELSLSVYGPVFDIADTLVNYFGSSGSLDISGIVGPGGLATGLNLSGPLAFGWVGRGLGFGLFNRTVADAATLGSTIKVQAAEEFLMTGGYSFRVINRANSILDVGFLGKGFVRGRLPLQASILSVTDLFNGNPLDTQPFTNILGVGIDLGILYQYNRSYAVSLVYHDAYSPVLVVPYSSTSAFISGDTASGSGTYNTIKSSLDIGFSVTPQFDMLNRYVSRCTFMADYRDILDLWALIPRNPILNIGVGIEMVVLDALSLRAGIADALPALGFGIDFSVMQFDFAMRGVELGLDPGVQTTYAVDLGLIFRY</sequence>
<dbReference type="OrthoDB" id="367213at2"/>
<dbReference type="eggNOG" id="ENOG5033Y0K">
    <property type="taxonomic scope" value="Bacteria"/>
</dbReference>
<accession>F8F0F5</accession>
<dbReference type="KEGG" id="scd:Spica_1153"/>
<dbReference type="Gene3D" id="2.40.160.60">
    <property type="entry name" value="Outer membrane protein transport protein (OMPP1/FadL/TodX)"/>
    <property type="match status" value="1"/>
</dbReference>
<dbReference type="RefSeq" id="WP_013968610.1">
    <property type="nucleotide sequence ID" value="NC_015732.1"/>
</dbReference>
<organism evidence="1 2">
    <name type="scientific">Gracilinema caldarium (strain ATCC 51460 / DSM 7334 / H1)</name>
    <name type="common">Treponema caldarium</name>
    <dbReference type="NCBI Taxonomy" id="744872"/>
    <lineage>
        <taxon>Bacteria</taxon>
        <taxon>Pseudomonadati</taxon>
        <taxon>Spirochaetota</taxon>
        <taxon>Spirochaetia</taxon>
        <taxon>Spirochaetales</taxon>
        <taxon>Breznakiellaceae</taxon>
        <taxon>Gracilinema</taxon>
    </lineage>
</organism>
<proteinExistence type="predicted"/>
<reference evidence="2" key="1">
    <citation type="journal article" date="2013" name="Stand. Genomic Sci.">
        <title>Genome sequence of the thermophilic fresh-water bacterium Spirochaeta caldaria type strain (H1(T)), reclassification of Spirochaeta caldaria, Spirochaeta stenostrepta, and Spirochaeta zuelzerae in the genus Treponema as Treponema caldaria comb. nov., Treponema stenostrepta comb. nov., and Treponema zuelzerae comb. nov., and emendation of the genus Treponema.</title>
        <authorList>
            <person name="Abt B."/>
            <person name="Goker M."/>
            <person name="Scheuner C."/>
            <person name="Han C."/>
            <person name="Lu M."/>
            <person name="Misra M."/>
            <person name="Lapidus A."/>
            <person name="Nolan M."/>
            <person name="Lucas S."/>
            <person name="Hammon N."/>
            <person name="Deshpande S."/>
            <person name="Cheng J.F."/>
            <person name="Tapia R."/>
            <person name="Goodwin L.A."/>
            <person name="Pitluck S."/>
            <person name="Liolios K."/>
            <person name="Pagani I."/>
            <person name="Ivanova N."/>
            <person name="Mavromatis K."/>
            <person name="Mikhailova N."/>
            <person name="Huntemann M."/>
            <person name="Pati A."/>
            <person name="Chen A."/>
            <person name="Palaniappan K."/>
            <person name="Land M."/>
            <person name="Hauser L."/>
            <person name="Jeffries C.D."/>
            <person name="Rohde M."/>
            <person name="Spring S."/>
            <person name="Gronow S."/>
            <person name="Detter J.C."/>
            <person name="Bristow J."/>
            <person name="Eisen J.A."/>
            <person name="Markowitz V."/>
            <person name="Hugenholtz P."/>
            <person name="Kyrpides N.C."/>
            <person name="Woyke T."/>
            <person name="Klenk H.P."/>
        </authorList>
    </citation>
    <scope>NUCLEOTIDE SEQUENCE</scope>
    <source>
        <strain evidence="2">ATCC 51460 / DSM 7334 / H1</strain>
    </source>
</reference>
<keyword evidence="2" id="KW-1185">Reference proteome</keyword>
<gene>
    <name evidence="1" type="ordered locus">Spica_1153</name>
</gene>
<dbReference type="HOGENOM" id="CLU_713592_0_0_12"/>
<evidence type="ECO:0000313" key="1">
    <source>
        <dbReference type="EMBL" id="AEJ19299.1"/>
    </source>
</evidence>
<dbReference type="STRING" id="744872.Spica_1153"/>
<dbReference type="Proteomes" id="UP000000503">
    <property type="component" value="Chromosome"/>
</dbReference>
<protein>
    <submittedName>
        <fullName evidence="1">Uncharacterized protein</fullName>
    </submittedName>
</protein>
<name>F8F0F5_GRAC1</name>
<evidence type="ECO:0000313" key="2">
    <source>
        <dbReference type="Proteomes" id="UP000000503"/>
    </source>
</evidence>
<dbReference type="AlphaFoldDB" id="F8F0F5"/>
<dbReference type="EMBL" id="CP002868">
    <property type="protein sequence ID" value="AEJ19299.1"/>
    <property type="molecule type" value="Genomic_DNA"/>
</dbReference>